<dbReference type="PANTHER" id="PTHR43581:SF4">
    <property type="entry name" value="ATP_GTP PHOSPHATASE"/>
    <property type="match status" value="1"/>
</dbReference>
<dbReference type="GO" id="GO:0004519">
    <property type="term" value="F:endonuclease activity"/>
    <property type="evidence" value="ECO:0007669"/>
    <property type="project" value="UniProtKB-KW"/>
</dbReference>
<dbReference type="InterPro" id="IPR003593">
    <property type="entry name" value="AAA+_ATPase"/>
</dbReference>
<dbReference type="SUPFAM" id="SSF52540">
    <property type="entry name" value="P-loop containing nucleoside triphosphate hydrolases"/>
    <property type="match status" value="1"/>
</dbReference>
<proteinExistence type="predicted"/>
<feature type="domain" description="AAA+ ATPase" evidence="1">
    <location>
        <begin position="24"/>
        <end position="344"/>
    </location>
</feature>
<keyword evidence="2" id="KW-0540">Nuclease</keyword>
<evidence type="ECO:0000259" key="1">
    <source>
        <dbReference type="SMART" id="SM00382"/>
    </source>
</evidence>
<dbReference type="InterPro" id="IPR027417">
    <property type="entry name" value="P-loop_NTPase"/>
</dbReference>
<keyword evidence="2" id="KW-0378">Hydrolase</keyword>
<comment type="caution">
    <text evidence="2">The sequence shown here is derived from an EMBL/GenBank/DDBJ whole genome shotgun (WGS) entry which is preliminary data.</text>
</comment>
<dbReference type="InterPro" id="IPR034139">
    <property type="entry name" value="TOPRIM_OLD"/>
</dbReference>
<evidence type="ECO:0000313" key="3">
    <source>
        <dbReference type="Proteomes" id="UP001596170"/>
    </source>
</evidence>
<dbReference type="InterPro" id="IPR003959">
    <property type="entry name" value="ATPase_AAA_core"/>
</dbReference>
<reference evidence="3" key="1">
    <citation type="journal article" date="2019" name="Int. J. Syst. Evol. Microbiol.">
        <title>The Global Catalogue of Microorganisms (GCM) 10K type strain sequencing project: providing services to taxonomists for standard genome sequencing and annotation.</title>
        <authorList>
            <consortium name="The Broad Institute Genomics Platform"/>
            <consortium name="The Broad Institute Genome Sequencing Center for Infectious Disease"/>
            <person name="Wu L."/>
            <person name="Ma J."/>
        </authorList>
    </citation>
    <scope>NUCLEOTIDE SEQUENCE [LARGE SCALE GENOMIC DNA]</scope>
    <source>
        <strain evidence="3">CCUG 54527</strain>
    </source>
</reference>
<keyword evidence="2" id="KW-0255">Endonuclease</keyword>
<dbReference type="InterPro" id="IPR051396">
    <property type="entry name" value="Bact_Antivir_Def_Nuclease"/>
</dbReference>
<dbReference type="Pfam" id="PF20469">
    <property type="entry name" value="OLD-like_TOPRIM"/>
    <property type="match status" value="1"/>
</dbReference>
<dbReference type="EMBL" id="JBHSRI010000025">
    <property type="protein sequence ID" value="MFC6040720.1"/>
    <property type="molecule type" value="Genomic_DNA"/>
</dbReference>
<gene>
    <name evidence="2" type="ORF">ACFPYN_14930</name>
</gene>
<dbReference type="RefSeq" id="WP_377735265.1">
    <property type="nucleotide sequence ID" value="NZ_JBHSRI010000025.1"/>
</dbReference>
<dbReference type="Proteomes" id="UP001596170">
    <property type="component" value="Unassembled WGS sequence"/>
</dbReference>
<name>A0ABW1L9P6_9BACL</name>
<accession>A0ABW1L9P6</accession>
<dbReference type="PANTHER" id="PTHR43581">
    <property type="entry name" value="ATP/GTP PHOSPHATASE"/>
    <property type="match status" value="1"/>
</dbReference>
<dbReference type="CDD" id="cd00267">
    <property type="entry name" value="ABC_ATPase"/>
    <property type="match status" value="1"/>
</dbReference>
<dbReference type="Gene3D" id="3.40.50.300">
    <property type="entry name" value="P-loop containing nucleotide triphosphate hydrolases"/>
    <property type="match status" value="1"/>
</dbReference>
<dbReference type="SMART" id="SM00382">
    <property type="entry name" value="AAA"/>
    <property type="match status" value="1"/>
</dbReference>
<organism evidence="2 3">
    <name type="scientific">Paenisporosarcina macmurdoensis</name>
    <dbReference type="NCBI Taxonomy" id="212659"/>
    <lineage>
        <taxon>Bacteria</taxon>
        <taxon>Bacillati</taxon>
        <taxon>Bacillota</taxon>
        <taxon>Bacilli</taxon>
        <taxon>Bacillales</taxon>
        <taxon>Caryophanaceae</taxon>
        <taxon>Paenisporosarcina</taxon>
    </lineage>
</organism>
<dbReference type="Pfam" id="PF13304">
    <property type="entry name" value="AAA_21"/>
    <property type="match status" value="1"/>
</dbReference>
<keyword evidence="3" id="KW-1185">Reference proteome</keyword>
<protein>
    <submittedName>
        <fullName evidence="2">ATP-dependent endonuclease</fullName>
    </submittedName>
</protein>
<sequence>MKLQSFSVENYKIFKENFTLNINESSIVILTGRNNTGKSTLLEAINWFFKKETKSNTIPIDCYTDEGKEIIFRGKFGFGEESFTFTKKYSNGSTPKFFDDQGIEIKASHQLRANLDVILSNDPFYITPAMSIDDLNSQVQNIYSEATKNKIQEIENATFEDEDVSEEHKLKKEYEELKLSIPKFVTSLKKTLDESLRLVSGQVSVALQRLFSNDSISLKISGGESGGISSSEIVKSMKSNLFINQDERSDMHLSNQGTGLQRMTLIYLIQNMIDNNLIGNRDDKMLLIDEPEAFLHPEAVRALSDSLYQIGREMPLIISTHSPILINLEERHTSIQIFRVGQSDAIELYKSDTEKFDDDDFKNLKILNYVDSYVNEFFFADNILIVEGDTEYIAFNQLVKMNKDNLHIIRAKGKSTVATLMKILNQFQTKYTVLHDSDNNPDFSISTLRAQLTNCKSIFANSINEDVNIYSSVHTFEVALGLGSISGSNKTRKIYEIMNDDSVDTEISLAKEKIKSVYNVILCNNEERTLPDGFHKIETIEDYERLFNPMIEAMVEQA</sequence>
<dbReference type="CDD" id="cd01026">
    <property type="entry name" value="TOPRIM_OLD"/>
    <property type="match status" value="1"/>
</dbReference>
<evidence type="ECO:0000313" key="2">
    <source>
        <dbReference type="EMBL" id="MFC6040720.1"/>
    </source>
</evidence>